<sequence length="79" mass="9407">MGMRNYKFEDFEIGNSVYHKSNTKIKMIVVGKEPETFEIKCRWVDKDGNRLEDTYLFAELIKSDDYDHDNRPTIRITSI</sequence>
<comment type="caution">
    <text evidence="1">The sequence shown here is derived from an EMBL/GenBank/DDBJ whole genome shotgun (WGS) entry which is preliminary data.</text>
</comment>
<evidence type="ECO:0000313" key="1">
    <source>
        <dbReference type="EMBL" id="PNQ72766.1"/>
    </source>
</evidence>
<accession>A0A2K1DXK5</accession>
<dbReference type="EMBL" id="POWF01000006">
    <property type="protein sequence ID" value="PNQ72766.1"/>
    <property type="molecule type" value="Genomic_DNA"/>
</dbReference>
<name>A0A2K1DXK5_9FLAO</name>
<reference evidence="1 2" key="1">
    <citation type="submission" date="2018-01" db="EMBL/GenBank/DDBJ databases">
        <title>The draft genome of Hanstruepera neustonica JCM19743.</title>
        <authorList>
            <person name="He R.-H."/>
            <person name="Du Z.-J."/>
        </authorList>
    </citation>
    <scope>NUCLEOTIDE SEQUENCE [LARGE SCALE GENOMIC DNA]</scope>
    <source>
        <strain evidence="1 2">JCM19743</strain>
    </source>
</reference>
<organism evidence="1 2">
    <name type="scientific">Hanstruepera neustonica</name>
    <dbReference type="NCBI Taxonomy" id="1445657"/>
    <lineage>
        <taxon>Bacteria</taxon>
        <taxon>Pseudomonadati</taxon>
        <taxon>Bacteroidota</taxon>
        <taxon>Flavobacteriia</taxon>
        <taxon>Flavobacteriales</taxon>
        <taxon>Flavobacteriaceae</taxon>
        <taxon>Hanstruepera</taxon>
    </lineage>
</organism>
<gene>
    <name evidence="1" type="ORF">C1T31_09645</name>
</gene>
<proteinExistence type="predicted"/>
<keyword evidence="2" id="KW-1185">Reference proteome</keyword>
<dbReference type="AlphaFoldDB" id="A0A2K1DXK5"/>
<dbReference type="Proteomes" id="UP000236641">
    <property type="component" value="Unassembled WGS sequence"/>
</dbReference>
<evidence type="ECO:0000313" key="2">
    <source>
        <dbReference type="Proteomes" id="UP000236641"/>
    </source>
</evidence>
<protein>
    <submittedName>
        <fullName evidence="1">Uncharacterized protein</fullName>
    </submittedName>
</protein>